<dbReference type="InterPro" id="IPR018077">
    <property type="entry name" value="Glyco_hydro_fam25_subgr"/>
</dbReference>
<dbReference type="AlphaFoldDB" id="A0A9X4B0U5"/>
<feature type="domain" description="LysM" evidence="5">
    <location>
        <begin position="393"/>
        <end position="437"/>
    </location>
</feature>
<evidence type="ECO:0000256" key="1">
    <source>
        <dbReference type="ARBA" id="ARBA00010646"/>
    </source>
</evidence>
<dbReference type="PROSITE" id="PS51782">
    <property type="entry name" value="LYSM"/>
    <property type="match status" value="4"/>
</dbReference>
<dbReference type="Pfam" id="PF01476">
    <property type="entry name" value="LysM"/>
    <property type="match status" value="4"/>
</dbReference>
<dbReference type="GO" id="GO:0009253">
    <property type="term" value="P:peptidoglycan catabolic process"/>
    <property type="evidence" value="ECO:0007669"/>
    <property type="project" value="InterPro"/>
</dbReference>
<evidence type="ECO:0000259" key="5">
    <source>
        <dbReference type="PROSITE" id="PS51782"/>
    </source>
</evidence>
<feature type="domain" description="LysM" evidence="5">
    <location>
        <begin position="216"/>
        <end position="260"/>
    </location>
</feature>
<dbReference type="PROSITE" id="PS00953">
    <property type="entry name" value="GLYCOSYL_HYDROL_F25_1"/>
    <property type="match status" value="1"/>
</dbReference>
<dbReference type="PANTHER" id="PTHR33734">
    <property type="entry name" value="LYSM DOMAIN-CONTAINING GPI-ANCHORED PROTEIN 2"/>
    <property type="match status" value="1"/>
</dbReference>
<evidence type="ECO:0000313" key="7">
    <source>
        <dbReference type="Proteomes" id="UP001141183"/>
    </source>
</evidence>
<keyword evidence="7" id="KW-1185">Reference proteome</keyword>
<dbReference type="RefSeq" id="WP_272470503.1">
    <property type="nucleotide sequence ID" value="NZ_JAMRYU010000014.1"/>
</dbReference>
<dbReference type="InterPro" id="IPR008270">
    <property type="entry name" value="Glyco_hydro_25_AS"/>
</dbReference>
<comment type="catalytic activity">
    <reaction evidence="4">
        <text>Hydrolysis of (1-&gt;4)-beta-linkages between N-acetylmuramic acid and N-acetyl-D-glucosamine residues in a peptidoglycan and between N-acetyl-D-glucosamine residues in chitodextrins.</text>
        <dbReference type="EC" id="3.2.1.17"/>
    </reaction>
</comment>
<gene>
    <name evidence="6" type="ORF">NE398_14010</name>
</gene>
<dbReference type="InterPro" id="IPR002053">
    <property type="entry name" value="Glyco_hydro_25"/>
</dbReference>
<reference evidence="6" key="1">
    <citation type="submission" date="2022-05" db="EMBL/GenBank/DDBJ databases">
        <title>Draft genome sequence of Clostridium tertium strain CP3 isolated from Peru.</title>
        <authorList>
            <person name="Hurtado R."/>
            <person name="Lima L."/>
            <person name="Sousa T."/>
            <person name="Jaiswal A.K."/>
            <person name="Tiwari S."/>
            <person name="Maturrano L."/>
            <person name="Brenig B."/>
            <person name="Azevedo V."/>
        </authorList>
    </citation>
    <scope>NUCLEOTIDE SEQUENCE</scope>
    <source>
        <strain evidence="6">CP3</strain>
    </source>
</reference>
<feature type="domain" description="LysM" evidence="5">
    <location>
        <begin position="334"/>
        <end position="378"/>
    </location>
</feature>
<dbReference type="Proteomes" id="UP001141183">
    <property type="component" value="Unassembled WGS sequence"/>
</dbReference>
<dbReference type="EMBL" id="JAMRYU010000014">
    <property type="protein sequence ID" value="MDC4241269.1"/>
    <property type="molecule type" value="Genomic_DNA"/>
</dbReference>
<proteinExistence type="inferred from homology"/>
<dbReference type="Gene3D" id="3.20.20.80">
    <property type="entry name" value="Glycosidases"/>
    <property type="match status" value="1"/>
</dbReference>
<evidence type="ECO:0000256" key="2">
    <source>
        <dbReference type="ARBA" id="ARBA00022801"/>
    </source>
</evidence>
<dbReference type="SUPFAM" id="SSF51445">
    <property type="entry name" value="(Trans)glycosidases"/>
    <property type="match status" value="1"/>
</dbReference>
<dbReference type="SMART" id="SM00257">
    <property type="entry name" value="LysM"/>
    <property type="match status" value="4"/>
</dbReference>
<comment type="caution">
    <text evidence="6">The sequence shown here is derived from an EMBL/GenBank/DDBJ whole genome shotgun (WGS) entry which is preliminary data.</text>
</comment>
<dbReference type="InterPro" id="IPR036779">
    <property type="entry name" value="LysM_dom_sf"/>
</dbReference>
<sequence>MQSISAGKYKGIDISSWQGEVNFNQVSNSGVQVVYIKATEGDYYLNPRADEYYSGARSNNMLIGFYHFFRPRVDAKTQANYFSSYVKGKSFNCRLALDIELSDGYGAAEISNMCVTFLEEVKRLTGKDVVVYTYTNFARTSLTNILSKYLLWIANYDVTTPGDNPIWNSWVGFQYSESGTVPGISGYCPLDVFTDGILISGGNTSIPNINQGGTTTTYTVKEGDTLSEIAQRYGTTTERLAEINNISNPNLIYPGQVLRISSNSSAGNTSGGTATTYTVKEGDTLSEIAQRYGTTTERLAEINNISNPNLIYPGQVLRISSNSLTGSTSGGTVTTYTVKEGDTLSEIAQRYGTTTERLAEINNISNPNLIYPGQVLKISSNSSAGNTSGGTATTYIVKEGDTLSEIAQRYGTTTERLAQINNISDPNLIYPGEVIRIN</sequence>
<dbReference type="GO" id="GO:0016998">
    <property type="term" value="P:cell wall macromolecule catabolic process"/>
    <property type="evidence" value="ECO:0007669"/>
    <property type="project" value="InterPro"/>
</dbReference>
<organism evidence="6 7">
    <name type="scientific">Clostridium tertium</name>
    <dbReference type="NCBI Taxonomy" id="1559"/>
    <lineage>
        <taxon>Bacteria</taxon>
        <taxon>Bacillati</taxon>
        <taxon>Bacillota</taxon>
        <taxon>Clostridia</taxon>
        <taxon>Eubacteriales</taxon>
        <taxon>Clostridiaceae</taxon>
        <taxon>Clostridium</taxon>
    </lineage>
</organism>
<accession>A0A9X4B0U5</accession>
<dbReference type="PANTHER" id="PTHR33734:SF22">
    <property type="entry name" value="MEMBRANE-BOUND LYTIC MUREIN TRANSGLYCOSYLASE D"/>
    <property type="match status" value="1"/>
</dbReference>
<dbReference type="GO" id="GO:0003796">
    <property type="term" value="F:lysozyme activity"/>
    <property type="evidence" value="ECO:0007669"/>
    <property type="project" value="UniProtKB-EC"/>
</dbReference>
<dbReference type="SUPFAM" id="SSF54106">
    <property type="entry name" value="LysM domain"/>
    <property type="match status" value="4"/>
</dbReference>
<dbReference type="Pfam" id="PF01183">
    <property type="entry name" value="Glyco_hydro_25"/>
    <property type="match status" value="1"/>
</dbReference>
<comment type="similarity">
    <text evidence="1 4">Belongs to the glycosyl hydrolase 25 family.</text>
</comment>
<evidence type="ECO:0000256" key="4">
    <source>
        <dbReference type="RuleBase" id="RU361176"/>
    </source>
</evidence>
<dbReference type="SMART" id="SM00641">
    <property type="entry name" value="Glyco_25"/>
    <property type="match status" value="1"/>
</dbReference>
<name>A0A9X4B0U5_9CLOT</name>
<dbReference type="CDD" id="cd06525">
    <property type="entry name" value="GH25_Lyc-like"/>
    <property type="match status" value="1"/>
</dbReference>
<dbReference type="CDD" id="cd00118">
    <property type="entry name" value="LysM"/>
    <property type="match status" value="4"/>
</dbReference>
<dbReference type="GO" id="GO:0008932">
    <property type="term" value="F:lytic endotransglycosylase activity"/>
    <property type="evidence" value="ECO:0007669"/>
    <property type="project" value="TreeGrafter"/>
</dbReference>
<dbReference type="InterPro" id="IPR017853">
    <property type="entry name" value="GH"/>
</dbReference>
<protein>
    <recommendedName>
        <fullName evidence="4">Lysozyme</fullName>
        <ecNumber evidence="4">3.2.1.17</ecNumber>
    </recommendedName>
</protein>
<dbReference type="PROSITE" id="PS51904">
    <property type="entry name" value="GLYCOSYL_HYDROL_F25_2"/>
    <property type="match status" value="1"/>
</dbReference>
<keyword evidence="2 4" id="KW-0378">Hydrolase</keyword>
<dbReference type="InterPro" id="IPR018392">
    <property type="entry name" value="LysM"/>
</dbReference>
<keyword evidence="3 4" id="KW-0326">Glycosidase</keyword>
<evidence type="ECO:0000256" key="3">
    <source>
        <dbReference type="ARBA" id="ARBA00023295"/>
    </source>
</evidence>
<dbReference type="Gene3D" id="3.10.350.10">
    <property type="entry name" value="LysM domain"/>
    <property type="match status" value="4"/>
</dbReference>
<evidence type="ECO:0000313" key="6">
    <source>
        <dbReference type="EMBL" id="MDC4241269.1"/>
    </source>
</evidence>
<dbReference type="EC" id="3.2.1.17" evidence="4"/>
<feature type="domain" description="LysM" evidence="5">
    <location>
        <begin position="275"/>
        <end position="319"/>
    </location>
</feature>